<gene>
    <name evidence="5" type="ORF">FHR90_000971</name>
</gene>
<dbReference type="EMBL" id="JACHXV010000003">
    <property type="protein sequence ID" value="MBB3173153.1"/>
    <property type="molecule type" value="Genomic_DNA"/>
</dbReference>
<evidence type="ECO:0000313" key="5">
    <source>
        <dbReference type="EMBL" id="MBB3173153.1"/>
    </source>
</evidence>
<protein>
    <recommendedName>
        <fullName evidence="3">Coenzyme PQQ synthesis protein A</fullName>
    </recommendedName>
</protein>
<evidence type="ECO:0000256" key="2">
    <source>
        <dbReference type="ARBA" id="ARBA00009325"/>
    </source>
</evidence>
<dbReference type="NCBIfam" id="TIGR02107">
    <property type="entry name" value="PQQ_syn_pqqA"/>
    <property type="match status" value="1"/>
</dbReference>
<name>A0A839UXQ5_9PROT</name>
<dbReference type="AlphaFoldDB" id="A0A839UXQ5"/>
<dbReference type="Pfam" id="PF08042">
    <property type="entry name" value="PqqA"/>
    <property type="match status" value="1"/>
</dbReference>
<keyword evidence="6" id="KW-1185">Reference proteome</keyword>
<evidence type="ECO:0000313" key="6">
    <source>
        <dbReference type="Proteomes" id="UP000557688"/>
    </source>
</evidence>
<comment type="caution">
    <text evidence="5">The sequence shown here is derived from an EMBL/GenBank/DDBJ whole genome shotgun (WGS) entry which is preliminary data.</text>
</comment>
<dbReference type="UniPathway" id="UPA00539"/>
<accession>A0A839UXQ5</accession>
<dbReference type="RefSeq" id="WP_218062117.1">
    <property type="nucleotide sequence ID" value="NZ_JABXXQ010000314.1"/>
</dbReference>
<evidence type="ECO:0000256" key="4">
    <source>
        <dbReference type="ARBA" id="ARBA00022905"/>
    </source>
</evidence>
<dbReference type="GO" id="GO:0018189">
    <property type="term" value="P:pyrroloquinoline quinone biosynthetic process"/>
    <property type="evidence" value="ECO:0007669"/>
    <property type="project" value="UniProtKB-UniPathway"/>
</dbReference>
<comment type="similarity">
    <text evidence="2">Belongs to the PqqA family.</text>
</comment>
<comment type="pathway">
    <text evidence="1">Cofactor biosynthesis; pyrroloquinoline quinone biosynthesis.</text>
</comment>
<dbReference type="InterPro" id="IPR011725">
    <property type="entry name" value="PQQ_synth_PqqA"/>
</dbReference>
<keyword evidence="4" id="KW-0884">PQQ biosynthesis</keyword>
<organism evidence="5 6">
    <name type="scientific">Endobacter medicaginis</name>
    <dbReference type="NCBI Taxonomy" id="1181271"/>
    <lineage>
        <taxon>Bacteria</taxon>
        <taxon>Pseudomonadati</taxon>
        <taxon>Pseudomonadota</taxon>
        <taxon>Alphaproteobacteria</taxon>
        <taxon>Acetobacterales</taxon>
        <taxon>Acetobacteraceae</taxon>
        <taxon>Endobacter</taxon>
    </lineage>
</organism>
<reference evidence="5 6" key="1">
    <citation type="submission" date="2020-08" db="EMBL/GenBank/DDBJ databases">
        <title>Genomic Encyclopedia of Type Strains, Phase III (KMG-III): the genomes of soil and plant-associated and newly described type strains.</title>
        <authorList>
            <person name="Whitman W."/>
        </authorList>
    </citation>
    <scope>NUCLEOTIDE SEQUENCE [LARGE SCALE GENOMIC DNA]</scope>
    <source>
        <strain evidence="5 6">CECT 8088</strain>
    </source>
</reference>
<proteinExistence type="inferred from homology"/>
<dbReference type="Proteomes" id="UP000557688">
    <property type="component" value="Unassembled WGS sequence"/>
</dbReference>
<sequence length="36" mass="4042">METTRRSVAMTWKTPRIVEICLGAEINSYVSATLRG</sequence>
<evidence type="ECO:0000256" key="3">
    <source>
        <dbReference type="ARBA" id="ARBA00015086"/>
    </source>
</evidence>
<evidence type="ECO:0000256" key="1">
    <source>
        <dbReference type="ARBA" id="ARBA00004886"/>
    </source>
</evidence>